<comment type="caution">
    <text evidence="3">The sequence shown here is derived from an EMBL/GenBank/DDBJ whole genome shotgun (WGS) entry which is preliminary data.</text>
</comment>
<keyword evidence="4" id="KW-1185">Reference proteome</keyword>
<proteinExistence type="predicted"/>
<dbReference type="InterPro" id="IPR048342">
    <property type="entry name" value="DUF1285_C"/>
</dbReference>
<dbReference type="InterPro" id="IPR010707">
    <property type="entry name" value="DUF1285"/>
</dbReference>
<reference evidence="3 4" key="1">
    <citation type="submission" date="2014-06" db="EMBL/GenBank/DDBJ databases">
        <title>Whole Genome Sequences of Three Symbiotic Endozoicomonas Bacteria.</title>
        <authorList>
            <person name="Neave M.J."/>
            <person name="Apprill A."/>
            <person name="Voolstra C.R."/>
        </authorList>
    </citation>
    <scope>NUCLEOTIDE SEQUENCE [LARGE SCALE GENOMIC DNA]</scope>
    <source>
        <strain evidence="3 4">DSM 22380</strain>
    </source>
</reference>
<dbReference type="Gene3D" id="3.10.540.10">
    <property type="entry name" value="duf1285 like domain"/>
    <property type="match status" value="1"/>
</dbReference>
<evidence type="ECO:0000313" key="4">
    <source>
        <dbReference type="Proteomes" id="UP000027997"/>
    </source>
</evidence>
<evidence type="ECO:0000259" key="1">
    <source>
        <dbReference type="Pfam" id="PF06938"/>
    </source>
</evidence>
<dbReference type="STRING" id="305900.GV64_14325"/>
<dbReference type="InterPro" id="IPR023361">
    <property type="entry name" value="DUF1285_beta_roll_sf"/>
</dbReference>
<dbReference type="Pfam" id="PF21028">
    <property type="entry name" value="DUF1285_C"/>
    <property type="match status" value="1"/>
</dbReference>
<evidence type="ECO:0000313" key="3">
    <source>
        <dbReference type="EMBL" id="KEI71758.1"/>
    </source>
</evidence>
<feature type="domain" description="DUF1285" evidence="2">
    <location>
        <begin position="92"/>
        <end position="186"/>
    </location>
</feature>
<dbReference type="Gene3D" id="2.30.270.10">
    <property type="entry name" value="duf1285 protein"/>
    <property type="match status" value="1"/>
</dbReference>
<name>A0A081KC82_9GAMM</name>
<dbReference type="PIRSF" id="PIRSF029557">
    <property type="entry name" value="UCP029557"/>
    <property type="match status" value="1"/>
</dbReference>
<dbReference type="Proteomes" id="UP000027997">
    <property type="component" value="Unassembled WGS sequence"/>
</dbReference>
<sequence length="191" mass="21513">MSKPSKPGDIASNLQFLKKKQGLPPIHSWNPPFCGDIDMRISRDGQWHYNGSPIGREAMVKLFASVLRRDDDDCYYLVTPVEKVRIQVDDAPFVIVRAEIIDGDHGKQYLFTTNIGDKVALDKGHPLVMMEDSLTKEPAPYIRVRDQLNALINRNVFYQLVEESEEIPVEGGVDLVITSQGGQYSLGRVLK</sequence>
<dbReference type="eggNOG" id="COG3816">
    <property type="taxonomic scope" value="Bacteria"/>
</dbReference>
<dbReference type="Pfam" id="PF06938">
    <property type="entry name" value="DUF1285_N"/>
    <property type="match status" value="1"/>
</dbReference>
<organism evidence="3 4">
    <name type="scientific">Endozoicomonas elysicola</name>
    <dbReference type="NCBI Taxonomy" id="305900"/>
    <lineage>
        <taxon>Bacteria</taxon>
        <taxon>Pseudomonadati</taxon>
        <taxon>Pseudomonadota</taxon>
        <taxon>Gammaproteobacteria</taxon>
        <taxon>Oceanospirillales</taxon>
        <taxon>Endozoicomonadaceae</taxon>
        <taxon>Endozoicomonas</taxon>
    </lineage>
</organism>
<evidence type="ECO:0008006" key="5">
    <source>
        <dbReference type="Google" id="ProtNLM"/>
    </source>
</evidence>
<gene>
    <name evidence="3" type="ORF">GV64_14325</name>
</gene>
<protein>
    <recommendedName>
        <fullName evidence="5">Proteophosphoglycan</fullName>
    </recommendedName>
</protein>
<dbReference type="AlphaFoldDB" id="A0A081KC82"/>
<dbReference type="InterPro" id="IPR048341">
    <property type="entry name" value="DUF1285_N"/>
</dbReference>
<accession>A0A081KC82</accession>
<evidence type="ECO:0000259" key="2">
    <source>
        <dbReference type="Pfam" id="PF21028"/>
    </source>
</evidence>
<feature type="domain" description="DUF1285" evidence="1">
    <location>
        <begin position="24"/>
        <end position="91"/>
    </location>
</feature>
<dbReference type="EMBL" id="JOJP01000001">
    <property type="protein sequence ID" value="KEI71758.1"/>
    <property type="molecule type" value="Genomic_DNA"/>
</dbReference>